<dbReference type="Pfam" id="PF00440">
    <property type="entry name" value="TetR_N"/>
    <property type="match status" value="1"/>
</dbReference>
<dbReference type="InterPro" id="IPR009057">
    <property type="entry name" value="Homeodomain-like_sf"/>
</dbReference>
<sequence length="195" mass="22281">MANIAKYDRDDVIHKAMLLFWEKGFNGTSTRDLQQAIDMRPGSIYAAFGSKEQLYSEALECYSREMAVILEQRVAEEGSPLAGLESFFRNVVIDRRDSNPSEICMLVKTLSEVRNDQPELMLLCRELLKRTENRFADILQQAIKKGEIAEHSDPRILAKHLQVQMIGLRIYMKTSLNTEAVSELIKSVFNSIKAH</sequence>
<keyword evidence="7" id="KW-1185">Reference proteome</keyword>
<name>A0ABY5GVX0_9GAMM</name>
<dbReference type="SUPFAM" id="SSF48498">
    <property type="entry name" value="Tetracyclin repressor-like, C-terminal domain"/>
    <property type="match status" value="1"/>
</dbReference>
<evidence type="ECO:0000259" key="5">
    <source>
        <dbReference type="PROSITE" id="PS50977"/>
    </source>
</evidence>
<dbReference type="InterPro" id="IPR001647">
    <property type="entry name" value="HTH_TetR"/>
</dbReference>
<keyword evidence="2 4" id="KW-0238">DNA-binding</keyword>
<dbReference type="Gene3D" id="1.10.357.10">
    <property type="entry name" value="Tetracycline Repressor, domain 2"/>
    <property type="match status" value="1"/>
</dbReference>
<keyword evidence="1" id="KW-0805">Transcription regulation</keyword>
<dbReference type="EMBL" id="CP073344">
    <property type="protein sequence ID" value="UTW03716.1"/>
    <property type="molecule type" value="Genomic_DNA"/>
</dbReference>
<dbReference type="PANTHER" id="PTHR47506:SF8">
    <property type="entry name" value="REPRESSOR OF PUTATIVE XENOBIOTIC REDUCTASE TETR FAMILY-RELATED"/>
    <property type="match status" value="1"/>
</dbReference>
<dbReference type="PANTHER" id="PTHR47506">
    <property type="entry name" value="TRANSCRIPTIONAL REGULATORY PROTEIN"/>
    <property type="match status" value="1"/>
</dbReference>
<keyword evidence="3" id="KW-0804">Transcription</keyword>
<evidence type="ECO:0000256" key="1">
    <source>
        <dbReference type="ARBA" id="ARBA00023015"/>
    </source>
</evidence>
<dbReference type="SUPFAM" id="SSF46689">
    <property type="entry name" value="Homeodomain-like"/>
    <property type="match status" value="1"/>
</dbReference>
<evidence type="ECO:0000256" key="2">
    <source>
        <dbReference type="ARBA" id="ARBA00023125"/>
    </source>
</evidence>
<evidence type="ECO:0000313" key="7">
    <source>
        <dbReference type="Proteomes" id="UP001059950"/>
    </source>
</evidence>
<reference evidence="6" key="1">
    <citation type="submission" date="2021-04" db="EMBL/GenBank/DDBJ databases">
        <title>Oceanospirillales bacteria with DddD are important DMSP degraders in coastal seawater.</title>
        <authorList>
            <person name="Liu J."/>
        </authorList>
    </citation>
    <scope>NUCLEOTIDE SEQUENCE</scope>
    <source>
        <strain evidence="6">GY6</strain>
    </source>
</reference>
<dbReference type="Gene3D" id="1.10.10.60">
    <property type="entry name" value="Homeodomain-like"/>
    <property type="match status" value="1"/>
</dbReference>
<organism evidence="6 7">
    <name type="scientific">Amphritea atlantica</name>
    <dbReference type="NCBI Taxonomy" id="355243"/>
    <lineage>
        <taxon>Bacteria</taxon>
        <taxon>Pseudomonadati</taxon>
        <taxon>Pseudomonadota</taxon>
        <taxon>Gammaproteobacteria</taxon>
        <taxon>Oceanospirillales</taxon>
        <taxon>Oceanospirillaceae</taxon>
        <taxon>Amphritea</taxon>
    </lineage>
</organism>
<proteinExistence type="predicted"/>
<feature type="domain" description="HTH tetR-type" evidence="5">
    <location>
        <begin position="6"/>
        <end position="66"/>
    </location>
</feature>
<dbReference type="InterPro" id="IPR036271">
    <property type="entry name" value="Tet_transcr_reg_TetR-rel_C_sf"/>
</dbReference>
<gene>
    <name evidence="6" type="ORF">KDX31_01350</name>
</gene>
<accession>A0ABY5GVX0</accession>
<feature type="DNA-binding region" description="H-T-H motif" evidence="4">
    <location>
        <begin position="29"/>
        <end position="48"/>
    </location>
</feature>
<evidence type="ECO:0000256" key="3">
    <source>
        <dbReference type="ARBA" id="ARBA00023163"/>
    </source>
</evidence>
<dbReference type="Pfam" id="PF16925">
    <property type="entry name" value="TetR_C_13"/>
    <property type="match status" value="1"/>
</dbReference>
<dbReference type="InterPro" id="IPR011075">
    <property type="entry name" value="TetR_C"/>
</dbReference>
<dbReference type="Proteomes" id="UP001059950">
    <property type="component" value="Chromosome"/>
</dbReference>
<dbReference type="PROSITE" id="PS50977">
    <property type="entry name" value="HTH_TETR_2"/>
    <property type="match status" value="1"/>
</dbReference>
<evidence type="ECO:0000256" key="4">
    <source>
        <dbReference type="PROSITE-ProRule" id="PRU00335"/>
    </source>
</evidence>
<protein>
    <submittedName>
        <fullName evidence="6">TetR/AcrR family transcriptional regulator</fullName>
    </submittedName>
</protein>
<evidence type="ECO:0000313" key="6">
    <source>
        <dbReference type="EMBL" id="UTW03716.1"/>
    </source>
</evidence>